<gene>
    <name evidence="1" type="ORF">HMPREF9440_00030</name>
</gene>
<dbReference type="AlphaFoldDB" id="H3KBD5"/>
<accession>H3KBD5</accession>
<dbReference type="HOGENOM" id="CLU_2810893_0_0_4"/>
<protein>
    <submittedName>
        <fullName evidence="1">Uncharacterized protein</fullName>
    </submittedName>
</protein>
<reference evidence="1 2" key="1">
    <citation type="submission" date="2011-11" db="EMBL/GenBank/DDBJ databases">
        <authorList>
            <person name="Weinstock G."/>
            <person name="Sodergren E."/>
            <person name="Clifton S."/>
            <person name="Fulton L."/>
            <person name="Fulton B."/>
            <person name="Courtney L."/>
            <person name="Fronick C."/>
            <person name="Harrison M."/>
            <person name="Strong C."/>
            <person name="Farmer C."/>
            <person name="Delahaunty K."/>
            <person name="Markovic C."/>
            <person name="Hall O."/>
            <person name="Minx P."/>
            <person name="Tomlinson C."/>
            <person name="Mitreva M."/>
            <person name="Hou S."/>
            <person name="Chen J."/>
            <person name="Wollam A."/>
            <person name="Pepin K.H."/>
            <person name="Johnson M."/>
            <person name="Bhonagiri V."/>
            <person name="Zhang X."/>
            <person name="Suruliraj S."/>
            <person name="Warren W."/>
            <person name="Chinwalla A."/>
            <person name="Mardis E.R."/>
            <person name="Wilson R.K."/>
        </authorList>
    </citation>
    <scope>NUCLEOTIDE SEQUENCE [LARGE SCALE GENOMIC DNA]</scope>
    <source>
        <strain evidence="1 2">YIT 11816</strain>
    </source>
</reference>
<evidence type="ECO:0000313" key="1">
    <source>
        <dbReference type="EMBL" id="EHY32568.1"/>
    </source>
</evidence>
<evidence type="ECO:0000313" key="2">
    <source>
        <dbReference type="Proteomes" id="UP000004956"/>
    </source>
</evidence>
<dbReference type="STRING" id="762967.HMPREF9440_00030"/>
<proteinExistence type="predicted"/>
<organism evidence="1 2">
    <name type="scientific">Sutterella parvirubra YIT 11816</name>
    <dbReference type="NCBI Taxonomy" id="762967"/>
    <lineage>
        <taxon>Bacteria</taxon>
        <taxon>Pseudomonadati</taxon>
        <taxon>Pseudomonadota</taxon>
        <taxon>Betaproteobacteria</taxon>
        <taxon>Burkholderiales</taxon>
        <taxon>Sutterellaceae</taxon>
        <taxon>Sutterella</taxon>
    </lineage>
</organism>
<comment type="caution">
    <text evidence="1">The sequence shown here is derived from an EMBL/GenBank/DDBJ whole genome shotgun (WGS) entry which is preliminary data.</text>
</comment>
<dbReference type="EMBL" id="AFBQ01000002">
    <property type="protein sequence ID" value="EHY32568.1"/>
    <property type="molecule type" value="Genomic_DNA"/>
</dbReference>
<dbReference type="Proteomes" id="UP000004956">
    <property type="component" value="Unassembled WGS sequence"/>
</dbReference>
<sequence length="67" mass="7081">MVCRKAAGKSVSGAEPLGCPKSGAYRLTTLDGMGSNIGLFVVLVDRGRVPQMNGRIWSAETEAEKRG</sequence>
<keyword evidence="2" id="KW-1185">Reference proteome</keyword>
<name>H3KBD5_9BURK</name>